<keyword evidence="3" id="KW-1185">Reference proteome</keyword>
<dbReference type="PANTHER" id="PTHR24104:SF50">
    <property type="entry name" value="SMP-30_GLUCONOLACTONASE_LRE-LIKE REGION DOMAIN-CONTAINING PROTEIN"/>
    <property type="match status" value="1"/>
</dbReference>
<name>A0A8B8ACF2_CRAVI</name>
<dbReference type="PANTHER" id="PTHR24104">
    <property type="entry name" value="E3 UBIQUITIN-PROTEIN LIGASE NHLRC1-RELATED"/>
    <property type="match status" value="1"/>
</dbReference>
<evidence type="ECO:0000256" key="1">
    <source>
        <dbReference type="ARBA" id="ARBA00022737"/>
    </source>
</evidence>
<dbReference type="OrthoDB" id="6179802at2759"/>
<dbReference type="KEGG" id="cvn:111100939"/>
<accession>A0A8B8ACF2</accession>
<dbReference type="Proteomes" id="UP000694844">
    <property type="component" value="Chromosome 6"/>
</dbReference>
<feature type="repeat" description="NHL" evidence="2">
    <location>
        <begin position="200"/>
        <end position="228"/>
    </location>
</feature>
<protein>
    <submittedName>
        <fullName evidence="4">Uncharacterized protein LOC111100939</fullName>
    </submittedName>
</protein>
<dbReference type="InterPro" id="IPR050952">
    <property type="entry name" value="TRIM-NHL_E3_ligases"/>
</dbReference>
<dbReference type="SUPFAM" id="SSF101898">
    <property type="entry name" value="NHL repeat"/>
    <property type="match status" value="1"/>
</dbReference>
<proteinExistence type="predicted"/>
<dbReference type="RefSeq" id="XP_022288830.1">
    <property type="nucleotide sequence ID" value="XM_022433122.1"/>
</dbReference>
<dbReference type="GO" id="GO:0061630">
    <property type="term" value="F:ubiquitin protein ligase activity"/>
    <property type="evidence" value="ECO:0007669"/>
    <property type="project" value="TreeGrafter"/>
</dbReference>
<evidence type="ECO:0000256" key="2">
    <source>
        <dbReference type="PROSITE-ProRule" id="PRU00504"/>
    </source>
</evidence>
<keyword evidence="1" id="KW-0677">Repeat</keyword>
<dbReference type="GO" id="GO:0043161">
    <property type="term" value="P:proteasome-mediated ubiquitin-dependent protein catabolic process"/>
    <property type="evidence" value="ECO:0007669"/>
    <property type="project" value="TreeGrafter"/>
</dbReference>
<dbReference type="InterPro" id="IPR011042">
    <property type="entry name" value="6-blade_b-propeller_TolB-like"/>
</dbReference>
<organism evidence="3 4">
    <name type="scientific">Crassostrea virginica</name>
    <name type="common">Eastern oyster</name>
    <dbReference type="NCBI Taxonomy" id="6565"/>
    <lineage>
        <taxon>Eukaryota</taxon>
        <taxon>Metazoa</taxon>
        <taxon>Spiralia</taxon>
        <taxon>Lophotrochozoa</taxon>
        <taxon>Mollusca</taxon>
        <taxon>Bivalvia</taxon>
        <taxon>Autobranchia</taxon>
        <taxon>Pteriomorphia</taxon>
        <taxon>Ostreida</taxon>
        <taxon>Ostreoidea</taxon>
        <taxon>Ostreidae</taxon>
        <taxon>Crassostrea</taxon>
    </lineage>
</organism>
<gene>
    <name evidence="4" type="primary">LOC111100939</name>
</gene>
<dbReference type="Gene3D" id="2.120.10.30">
    <property type="entry name" value="TolB, C-terminal domain"/>
    <property type="match status" value="1"/>
</dbReference>
<sequence length="271" mass="30616">MNPRFSTQSRLNMKNYAMLPFLMKRKYGQVDRGLLISNVSTLKVFSRRQQKQSGKSGKWPRDIAVYSDGALVYSDWSTMTVYKVKNDQTEEIIRLQGWVPTQLCVTSSGDLLVTMVRDDKTQSKVVRYSGSTVKQTIQFDDDGQPLYSGNNYPKYITENRNLDICVADWGAGAVVGVNQAGKLRFRYTGPPSSTKKKPFNPCGITTNSQSHILTSDCNNHCIHVLDVDGHFLCYIDNCDLECLTGLCVDNDDSLFVCEGFRGNVKRIRYLK</sequence>
<reference evidence="4" key="1">
    <citation type="submission" date="2025-08" db="UniProtKB">
        <authorList>
            <consortium name="RefSeq"/>
        </authorList>
    </citation>
    <scope>IDENTIFICATION</scope>
    <source>
        <tissue evidence="4">Whole sample</tissue>
    </source>
</reference>
<evidence type="ECO:0000313" key="3">
    <source>
        <dbReference type="Proteomes" id="UP000694844"/>
    </source>
</evidence>
<dbReference type="GeneID" id="111100939"/>
<dbReference type="GO" id="GO:0000209">
    <property type="term" value="P:protein polyubiquitination"/>
    <property type="evidence" value="ECO:0007669"/>
    <property type="project" value="TreeGrafter"/>
</dbReference>
<evidence type="ECO:0000313" key="4">
    <source>
        <dbReference type="RefSeq" id="XP_022288830.1"/>
    </source>
</evidence>
<dbReference type="PROSITE" id="PS51125">
    <property type="entry name" value="NHL"/>
    <property type="match status" value="1"/>
</dbReference>
<dbReference type="AlphaFoldDB" id="A0A8B8ACF2"/>
<dbReference type="InterPro" id="IPR001258">
    <property type="entry name" value="NHL_repeat"/>
</dbReference>